<dbReference type="InterPro" id="IPR036116">
    <property type="entry name" value="FN3_sf"/>
</dbReference>
<dbReference type="Pfam" id="PF00041">
    <property type="entry name" value="fn3"/>
    <property type="match status" value="1"/>
</dbReference>
<feature type="domain" description="Ig-like" evidence="12">
    <location>
        <begin position="239"/>
        <end position="327"/>
    </location>
</feature>
<gene>
    <name evidence="14" type="primary">tutl</name>
    <name evidence="14" type="ORF">T03_8697</name>
</gene>
<dbReference type="GO" id="GO:0016020">
    <property type="term" value="C:membrane"/>
    <property type="evidence" value="ECO:0007669"/>
    <property type="project" value="UniProtKB-SubCell"/>
</dbReference>
<keyword evidence="8" id="KW-1015">Disulfide bond</keyword>
<feature type="compositionally biased region" description="Acidic residues" evidence="10">
    <location>
        <begin position="850"/>
        <end position="865"/>
    </location>
</feature>
<keyword evidence="4" id="KW-0677">Repeat</keyword>
<reference evidence="14 15" key="1">
    <citation type="submission" date="2015-01" db="EMBL/GenBank/DDBJ databases">
        <title>Evolution of Trichinella species and genotypes.</title>
        <authorList>
            <person name="Korhonen P.K."/>
            <person name="Edoardo P."/>
            <person name="Giuseppe L.R."/>
            <person name="Gasser R.B."/>
        </authorList>
    </citation>
    <scope>NUCLEOTIDE SEQUENCE [LARGE SCALE GENOMIC DNA]</scope>
    <source>
        <strain evidence="14">ISS120</strain>
    </source>
</reference>
<evidence type="ECO:0000256" key="7">
    <source>
        <dbReference type="ARBA" id="ARBA00023136"/>
    </source>
</evidence>
<keyword evidence="5" id="KW-0130">Cell adhesion</keyword>
<evidence type="ECO:0000256" key="10">
    <source>
        <dbReference type="SAM" id="MobiDB-lite"/>
    </source>
</evidence>
<evidence type="ECO:0000256" key="1">
    <source>
        <dbReference type="ARBA" id="ARBA00004167"/>
    </source>
</evidence>
<evidence type="ECO:0000313" key="15">
    <source>
        <dbReference type="Proteomes" id="UP000054653"/>
    </source>
</evidence>
<evidence type="ECO:0000256" key="11">
    <source>
        <dbReference type="SAM" id="Phobius"/>
    </source>
</evidence>
<evidence type="ECO:0000256" key="3">
    <source>
        <dbReference type="ARBA" id="ARBA00022729"/>
    </source>
</evidence>
<protein>
    <submittedName>
        <fullName evidence="14">Protein turtle</fullName>
    </submittedName>
</protein>
<feature type="transmembrane region" description="Helical" evidence="11">
    <location>
        <begin position="904"/>
        <end position="928"/>
    </location>
</feature>
<dbReference type="InterPro" id="IPR003598">
    <property type="entry name" value="Ig_sub2"/>
</dbReference>
<dbReference type="GO" id="GO:0007155">
    <property type="term" value="P:cell adhesion"/>
    <property type="evidence" value="ECO:0007669"/>
    <property type="project" value="UniProtKB-KW"/>
</dbReference>
<dbReference type="InterPro" id="IPR003599">
    <property type="entry name" value="Ig_sub"/>
</dbReference>
<evidence type="ECO:0000256" key="4">
    <source>
        <dbReference type="ARBA" id="ARBA00022737"/>
    </source>
</evidence>
<dbReference type="SUPFAM" id="SSF49265">
    <property type="entry name" value="Fibronectin type III"/>
    <property type="match status" value="1"/>
</dbReference>
<feature type="domain" description="Ig-like" evidence="12">
    <location>
        <begin position="338"/>
        <end position="416"/>
    </location>
</feature>
<evidence type="ECO:0000256" key="5">
    <source>
        <dbReference type="ARBA" id="ARBA00022889"/>
    </source>
</evidence>
<dbReference type="PANTHER" id="PTHR12231">
    <property type="entry name" value="CTX-RELATED TYPE I TRANSMEMBRANE PROTEIN"/>
    <property type="match status" value="1"/>
</dbReference>
<dbReference type="SMART" id="SM00408">
    <property type="entry name" value="IGc2"/>
    <property type="match status" value="3"/>
</dbReference>
<dbReference type="InterPro" id="IPR003961">
    <property type="entry name" value="FN3_dom"/>
</dbReference>
<evidence type="ECO:0000256" key="2">
    <source>
        <dbReference type="ARBA" id="ARBA00022692"/>
    </source>
</evidence>
<comment type="caution">
    <text evidence="14">The sequence shown here is derived from an EMBL/GenBank/DDBJ whole genome shotgun (WGS) entry which is preliminary data.</text>
</comment>
<keyword evidence="7 11" id="KW-0472">Membrane</keyword>
<feature type="non-terminal residue" evidence="14">
    <location>
        <position position="1"/>
    </location>
</feature>
<keyword evidence="3" id="KW-0732">Signal</keyword>
<dbReference type="PROSITE" id="PS50853">
    <property type="entry name" value="FN3"/>
    <property type="match status" value="1"/>
</dbReference>
<accession>A0A0V1DAV5</accession>
<dbReference type="OrthoDB" id="6612025at2759"/>
<sequence>LNMAADNQKTVNLIGISGYEITLPCGVQPDSRNFVLEWIKQGHGPIYTMLSLQDEHQEAPGYKHRLVVQSDLTPPVFEKVPSPEIFKKLHDSLNISCQATGNPLPEITWLRDGERLEEEKIQISKGYLTIQSLKESDAGKYSCLASNDIGQISYDIRIQFSKGAYFEHPISNVTAVAGSELFWPCHAKAEPPSLHYKWLKGEKEIAFLNTGLPFRSKVENGNLKISPVQEEDHDWYNSPRILPSTPGIQYIAKGKHSSIYCKIEANPHYRLVVWKKDNDAINFTDDGKQTDIYLSSDGSKLHFYKGDDKHAGAYSCQAYNEIGASLPFEVLVVVSEPPYFTSTPPSHVELTAGSDVSLSCSAEGYPKPKIEWKTNNGTIYSTSVIKIWDASSSDYGEYECTASNPLSVLKRKTLLKVLNTVPQPLEDVEVSTNTTTATLKWKPGFNGGHTQHYTIRYRLKNAADEWTVYKNLDKTEITLDNLQPDEEYSFEIIPYNSNGIGKSFKLDAKTKENSLEKDSIIEWKAHYSEKKLPVKPDDLKVKISLDTILLSWSQGRSRVKTVHNYSVEYQELKKIRANKFPDKAKHSDEHTIQSKLIRDRIQALHLNVSTSMFERGADYKFMVRSHTEFSKSEPASIAFRMPDGRTDSFPIFAGLLGGLLFLVFFLLIAFFCAKYFLRRAQKAQSNGQVIYEHDGSAQGKMPILNGALPDEDSSGFEDRERKGLAIKFALARNQSRIPSLTSRLNWNKADYCSSKEKNSDKVLLASVESVANFGFNDDYQYEPVEFELEELGKNVDPTVLPKSNVERDKQCHLFLKRINSNYFANFMKSSQSSTENLKTERKISLLTNNEADEEYDHNENEEEEENSKTKTNSNESLKFEQSQQSCICKNKNIYQHRSEIRFRFTLLIVSMFTYLFLFVCFVFVKFVYRLKHRTLPFCFRRHRKLLNNCAPLHHISSLIMLLGFAINSCHTRNLCSHCMCE</sequence>
<evidence type="ECO:0000256" key="8">
    <source>
        <dbReference type="ARBA" id="ARBA00023157"/>
    </source>
</evidence>
<keyword evidence="9" id="KW-0393">Immunoglobulin domain</keyword>
<dbReference type="Pfam" id="PF13927">
    <property type="entry name" value="Ig_3"/>
    <property type="match status" value="2"/>
</dbReference>
<evidence type="ECO:0000259" key="13">
    <source>
        <dbReference type="PROSITE" id="PS50853"/>
    </source>
</evidence>
<dbReference type="PANTHER" id="PTHR12231:SF240">
    <property type="entry name" value="PROTEIN TURTLE HOMOLOG B"/>
    <property type="match status" value="1"/>
</dbReference>
<evidence type="ECO:0000259" key="12">
    <source>
        <dbReference type="PROSITE" id="PS50835"/>
    </source>
</evidence>
<dbReference type="InterPro" id="IPR013783">
    <property type="entry name" value="Ig-like_fold"/>
</dbReference>
<dbReference type="OMA" id="WVILDEN"/>
<dbReference type="InterPro" id="IPR051170">
    <property type="entry name" value="Neural/epithelial_adhesion"/>
</dbReference>
<feature type="region of interest" description="Disordered" evidence="10">
    <location>
        <begin position="848"/>
        <end position="877"/>
    </location>
</feature>
<feature type="transmembrane region" description="Helical" evidence="11">
    <location>
        <begin position="651"/>
        <end position="677"/>
    </location>
</feature>
<dbReference type="SMART" id="SM00409">
    <property type="entry name" value="IG"/>
    <property type="match status" value="3"/>
</dbReference>
<evidence type="ECO:0000313" key="14">
    <source>
        <dbReference type="EMBL" id="KRY58504.1"/>
    </source>
</evidence>
<dbReference type="InterPro" id="IPR007110">
    <property type="entry name" value="Ig-like_dom"/>
</dbReference>
<name>A0A0V1DAV5_TRIBR</name>
<dbReference type="Proteomes" id="UP000054653">
    <property type="component" value="Unassembled WGS sequence"/>
</dbReference>
<dbReference type="InterPro" id="IPR036179">
    <property type="entry name" value="Ig-like_dom_sf"/>
</dbReference>
<organism evidence="14 15">
    <name type="scientific">Trichinella britovi</name>
    <name type="common">Parasitic roundworm</name>
    <dbReference type="NCBI Taxonomy" id="45882"/>
    <lineage>
        <taxon>Eukaryota</taxon>
        <taxon>Metazoa</taxon>
        <taxon>Ecdysozoa</taxon>
        <taxon>Nematoda</taxon>
        <taxon>Enoplea</taxon>
        <taxon>Dorylaimia</taxon>
        <taxon>Trichinellida</taxon>
        <taxon>Trichinellidae</taxon>
        <taxon>Trichinella</taxon>
    </lineage>
</organism>
<dbReference type="FunFam" id="2.60.40.10:FF:000017">
    <property type="entry name" value="Down syndrome cell adhesion molecule b"/>
    <property type="match status" value="1"/>
</dbReference>
<keyword evidence="6 11" id="KW-1133">Transmembrane helix</keyword>
<dbReference type="Gene3D" id="2.60.40.10">
    <property type="entry name" value="Immunoglobulins"/>
    <property type="match status" value="6"/>
</dbReference>
<proteinExistence type="predicted"/>
<dbReference type="STRING" id="45882.A0A0V1DAV5"/>
<feature type="domain" description="Ig-like" evidence="12">
    <location>
        <begin position="75"/>
        <end position="159"/>
    </location>
</feature>
<dbReference type="EMBL" id="JYDI01000020">
    <property type="protein sequence ID" value="KRY58504.1"/>
    <property type="molecule type" value="Genomic_DNA"/>
</dbReference>
<dbReference type="PROSITE" id="PS50835">
    <property type="entry name" value="IG_LIKE"/>
    <property type="match status" value="3"/>
</dbReference>
<feature type="domain" description="Fibronectin type-III" evidence="13">
    <location>
        <begin position="421"/>
        <end position="513"/>
    </location>
</feature>
<comment type="subcellular location">
    <subcellularLocation>
        <location evidence="1">Membrane</location>
        <topology evidence="1">Single-pass membrane protein</topology>
    </subcellularLocation>
</comment>
<dbReference type="EMBL" id="JYDI01000020">
    <property type="protein sequence ID" value="KRY58502.1"/>
    <property type="molecule type" value="Genomic_DNA"/>
</dbReference>
<dbReference type="EMBL" id="JYDI01000020">
    <property type="protein sequence ID" value="KRY58503.1"/>
    <property type="molecule type" value="Genomic_DNA"/>
</dbReference>
<dbReference type="SMART" id="SM00060">
    <property type="entry name" value="FN3"/>
    <property type="match status" value="2"/>
</dbReference>
<keyword evidence="2 11" id="KW-0812">Transmembrane</keyword>
<dbReference type="SUPFAM" id="SSF48726">
    <property type="entry name" value="Immunoglobulin"/>
    <property type="match status" value="3"/>
</dbReference>
<dbReference type="EMBL" id="JYDI01000020">
    <property type="protein sequence ID" value="KRY58501.1"/>
    <property type="molecule type" value="Genomic_DNA"/>
</dbReference>
<dbReference type="CDD" id="cd00063">
    <property type="entry name" value="FN3"/>
    <property type="match status" value="2"/>
</dbReference>
<evidence type="ECO:0000256" key="9">
    <source>
        <dbReference type="ARBA" id="ARBA00023319"/>
    </source>
</evidence>
<dbReference type="AlphaFoldDB" id="A0A0V1DAV5"/>
<evidence type="ECO:0000256" key="6">
    <source>
        <dbReference type="ARBA" id="ARBA00022989"/>
    </source>
</evidence>
<keyword evidence="15" id="KW-1185">Reference proteome</keyword>